<sequence length="341" mass="36361">MTTAPPAPVPPPSRRVTADDVARLAGVSRSAVSRTFTPGASVAADKRERILAVAEHLGYRPNSLAASLKSQSSNLVAIVTGNLGNHYDSVITAELVKRLADIGKWAVVLGDTSGDISNYDILDVLAYPLDAMIIRAGSIDEDTARKCMKLNVPLILSGRSTPMDGVDCVGCDNVGGARLATQELIRRGRTRIGYIGGIKSLTSEQERHDGFLSALSEAGLAPAALEWADFSFEGGHAAALRCLNRTTRPDALFCCNDIMAIGALNAARHALGLQVPEDLAVIGFDDIAMAGWPCFGLTTIRNSITNTVDTIMDLLESRFLHPDRAGETRCIDPILISRDTH</sequence>
<dbReference type="GO" id="GO:0003700">
    <property type="term" value="F:DNA-binding transcription factor activity"/>
    <property type="evidence" value="ECO:0007669"/>
    <property type="project" value="TreeGrafter"/>
</dbReference>
<accession>A0A7X0DQF1</accession>
<dbReference type="GO" id="GO:0000976">
    <property type="term" value="F:transcription cis-regulatory region binding"/>
    <property type="evidence" value="ECO:0007669"/>
    <property type="project" value="TreeGrafter"/>
</dbReference>
<dbReference type="PANTHER" id="PTHR30146">
    <property type="entry name" value="LACI-RELATED TRANSCRIPTIONAL REPRESSOR"/>
    <property type="match status" value="1"/>
</dbReference>
<keyword evidence="2 5" id="KW-0238">DNA-binding</keyword>
<gene>
    <name evidence="5" type="ORF">FHS48_003656</name>
</gene>
<evidence type="ECO:0000313" key="5">
    <source>
        <dbReference type="EMBL" id="MBB6212207.1"/>
    </source>
</evidence>
<dbReference type="InterPro" id="IPR010982">
    <property type="entry name" value="Lambda_DNA-bd_dom_sf"/>
</dbReference>
<dbReference type="CDD" id="cd01392">
    <property type="entry name" value="HTH_LacI"/>
    <property type="match status" value="1"/>
</dbReference>
<proteinExistence type="predicted"/>
<feature type="domain" description="HTH lacI-type" evidence="4">
    <location>
        <begin position="16"/>
        <end position="70"/>
    </location>
</feature>
<evidence type="ECO:0000256" key="2">
    <source>
        <dbReference type="ARBA" id="ARBA00023125"/>
    </source>
</evidence>
<dbReference type="Gene3D" id="1.10.260.40">
    <property type="entry name" value="lambda repressor-like DNA-binding domains"/>
    <property type="match status" value="1"/>
</dbReference>
<keyword evidence="3" id="KW-0804">Transcription</keyword>
<dbReference type="AlphaFoldDB" id="A0A7X0DQF1"/>
<keyword evidence="6" id="KW-1185">Reference proteome</keyword>
<dbReference type="Proteomes" id="UP000544872">
    <property type="component" value="Unassembled WGS sequence"/>
</dbReference>
<organism evidence="5 6">
    <name type="scientific">Novispirillum itersonii</name>
    <name type="common">Aquaspirillum itersonii</name>
    <dbReference type="NCBI Taxonomy" id="189"/>
    <lineage>
        <taxon>Bacteria</taxon>
        <taxon>Pseudomonadati</taxon>
        <taxon>Pseudomonadota</taxon>
        <taxon>Alphaproteobacteria</taxon>
        <taxon>Rhodospirillales</taxon>
        <taxon>Novispirillaceae</taxon>
        <taxon>Novispirillum</taxon>
    </lineage>
</organism>
<reference evidence="5 6" key="1">
    <citation type="submission" date="2020-08" db="EMBL/GenBank/DDBJ databases">
        <title>Genomic Encyclopedia of Type Strains, Phase IV (KMG-IV): sequencing the most valuable type-strain genomes for metagenomic binning, comparative biology and taxonomic classification.</title>
        <authorList>
            <person name="Goeker M."/>
        </authorList>
    </citation>
    <scope>NUCLEOTIDE SEQUENCE [LARGE SCALE GENOMIC DNA]</scope>
    <source>
        <strain evidence="5 6">DSM 11590</strain>
    </source>
</reference>
<dbReference type="PROSITE" id="PS50932">
    <property type="entry name" value="HTH_LACI_2"/>
    <property type="match status" value="1"/>
</dbReference>
<dbReference type="EMBL" id="JACIIX010000018">
    <property type="protein sequence ID" value="MBB6212207.1"/>
    <property type="molecule type" value="Genomic_DNA"/>
</dbReference>
<dbReference type="Pfam" id="PF00356">
    <property type="entry name" value="LacI"/>
    <property type="match status" value="1"/>
</dbReference>
<dbReference type="Gene3D" id="3.40.50.2300">
    <property type="match status" value="2"/>
</dbReference>
<evidence type="ECO:0000256" key="1">
    <source>
        <dbReference type="ARBA" id="ARBA00023015"/>
    </source>
</evidence>
<dbReference type="RefSeq" id="WP_184265732.1">
    <property type="nucleotide sequence ID" value="NZ_JACIIX010000018.1"/>
</dbReference>
<dbReference type="CDD" id="cd06278">
    <property type="entry name" value="PBP1_LacI-like"/>
    <property type="match status" value="1"/>
</dbReference>
<dbReference type="InterPro" id="IPR028082">
    <property type="entry name" value="Peripla_BP_I"/>
</dbReference>
<evidence type="ECO:0000259" key="4">
    <source>
        <dbReference type="PROSITE" id="PS50932"/>
    </source>
</evidence>
<dbReference type="SMART" id="SM00354">
    <property type="entry name" value="HTH_LACI"/>
    <property type="match status" value="1"/>
</dbReference>
<comment type="caution">
    <text evidence="5">The sequence shown here is derived from an EMBL/GenBank/DDBJ whole genome shotgun (WGS) entry which is preliminary data.</text>
</comment>
<dbReference type="InterPro" id="IPR000843">
    <property type="entry name" value="HTH_LacI"/>
</dbReference>
<dbReference type="SUPFAM" id="SSF53822">
    <property type="entry name" value="Periplasmic binding protein-like I"/>
    <property type="match status" value="1"/>
</dbReference>
<dbReference type="SUPFAM" id="SSF47413">
    <property type="entry name" value="lambda repressor-like DNA-binding domains"/>
    <property type="match status" value="1"/>
</dbReference>
<dbReference type="PANTHER" id="PTHR30146:SF109">
    <property type="entry name" value="HTH-TYPE TRANSCRIPTIONAL REGULATOR GALS"/>
    <property type="match status" value="1"/>
</dbReference>
<dbReference type="InterPro" id="IPR046335">
    <property type="entry name" value="LacI/GalR-like_sensor"/>
</dbReference>
<dbReference type="Pfam" id="PF13377">
    <property type="entry name" value="Peripla_BP_3"/>
    <property type="match status" value="1"/>
</dbReference>
<protein>
    <submittedName>
        <fullName evidence="5">DNA-binding LacI/PurR family transcriptional regulator</fullName>
    </submittedName>
</protein>
<keyword evidence="1" id="KW-0805">Transcription regulation</keyword>
<evidence type="ECO:0000313" key="6">
    <source>
        <dbReference type="Proteomes" id="UP000544872"/>
    </source>
</evidence>
<evidence type="ECO:0000256" key="3">
    <source>
        <dbReference type="ARBA" id="ARBA00023163"/>
    </source>
</evidence>
<name>A0A7X0DQF1_NOVIT</name>